<dbReference type="EMBL" id="RCHI01000004">
    <property type="protein sequence ID" value="RLL71275.1"/>
    <property type="molecule type" value="Genomic_DNA"/>
</dbReference>
<keyword evidence="2" id="KW-1185">Reference proteome</keyword>
<reference evidence="1 2" key="1">
    <citation type="submission" date="2018-10" db="EMBL/GenBank/DDBJ databases">
        <title>Rhodobacter sp . BO-81.</title>
        <authorList>
            <person name="Im W.T."/>
        </authorList>
    </citation>
    <scope>NUCLEOTIDE SEQUENCE [LARGE SCALE GENOMIC DNA]</scope>
    <source>
        <strain evidence="1 2">BO-81</strain>
    </source>
</reference>
<proteinExistence type="predicted"/>
<protein>
    <submittedName>
        <fullName evidence="1">Uncharacterized protein</fullName>
    </submittedName>
</protein>
<name>A0A421BSL1_9RHOB</name>
<organism evidence="1 2">
    <name type="scientific">Paenirhodobacter hankyongi</name>
    <dbReference type="NCBI Taxonomy" id="2294033"/>
    <lineage>
        <taxon>Bacteria</taxon>
        <taxon>Pseudomonadati</taxon>
        <taxon>Pseudomonadota</taxon>
        <taxon>Alphaproteobacteria</taxon>
        <taxon>Rhodobacterales</taxon>
        <taxon>Rhodobacter group</taxon>
        <taxon>Paenirhodobacter</taxon>
    </lineage>
</organism>
<accession>A0A421BSL1</accession>
<dbReference type="Proteomes" id="UP000279673">
    <property type="component" value="Unassembled WGS sequence"/>
</dbReference>
<evidence type="ECO:0000313" key="2">
    <source>
        <dbReference type="Proteomes" id="UP000279673"/>
    </source>
</evidence>
<dbReference type="RefSeq" id="WP_121531616.1">
    <property type="nucleotide sequence ID" value="NZ_RCHI01000004.1"/>
</dbReference>
<sequence>MSDSLDLGPESGVNSRLAVLRQLTREPAPQPAQEPLVPGLFFDTDPEAPTTVTVTSRPGELLKAEFDIAGKARWLGLHINLTDCPLDGKMLLGVAIRSKAPLSQTFRLCLRNGREGGFDDIFFRKTAIAYTEPSLHLDALSLADHPGLAAPAPWRELILFFRPENGAIDLQDLRVFAL</sequence>
<evidence type="ECO:0000313" key="1">
    <source>
        <dbReference type="EMBL" id="RLL71275.1"/>
    </source>
</evidence>
<dbReference type="AlphaFoldDB" id="A0A421BSL1"/>
<comment type="caution">
    <text evidence="1">The sequence shown here is derived from an EMBL/GenBank/DDBJ whole genome shotgun (WGS) entry which is preliminary data.</text>
</comment>
<gene>
    <name evidence="1" type="ORF">DYS74_05190</name>
</gene>